<feature type="region of interest" description="Disordered" evidence="1">
    <location>
        <begin position="1"/>
        <end position="20"/>
    </location>
</feature>
<dbReference type="RefSeq" id="WP_238223712.1">
    <property type="nucleotide sequence ID" value="NZ_BAAADH010000106.1"/>
</dbReference>
<keyword evidence="3" id="KW-1185">Reference proteome</keyword>
<reference evidence="2" key="2">
    <citation type="submission" date="2021-08" db="EMBL/GenBank/DDBJ databases">
        <authorList>
            <person name="Tani A."/>
            <person name="Ola A."/>
            <person name="Ogura Y."/>
            <person name="Katsura K."/>
            <person name="Hayashi T."/>
        </authorList>
    </citation>
    <scope>NUCLEOTIDE SEQUENCE</scope>
    <source>
        <strain evidence="2">NBRC 15686</strain>
    </source>
</reference>
<gene>
    <name evidence="2" type="ORF">LNAOJCKE_1569</name>
</gene>
<dbReference type="EMBL" id="BPRC01000003">
    <property type="protein sequence ID" value="GJE64365.1"/>
    <property type="molecule type" value="Genomic_DNA"/>
</dbReference>
<accession>A0ABQ4UDX9</accession>
<proteinExistence type="predicted"/>
<sequence>MSARSKPARAGLPTRVAETPLAPQPPALVLLGRDGGGRPRAAWFDAADTEAATAAATTMRLRALPITEAAGRELAGQLARGRVLPSGRALVPFAKRDLYAQLIAFAGEEAGLAVAAGGRIDPHGDGDAPSVDPPAGAASPATEEVGPAASSGRERTSDEGEAPSPCADEPVGEPPAPRPGTHLFVGRPRPEDRSEIGLGSIVLAHEGPDEGWWEAEIIGANGRIFSLRWRDYDPAAFPTILRTADELALLPPKAT</sequence>
<evidence type="ECO:0000313" key="3">
    <source>
        <dbReference type="Proteomes" id="UP001055039"/>
    </source>
</evidence>
<dbReference type="Proteomes" id="UP001055039">
    <property type="component" value="Unassembled WGS sequence"/>
</dbReference>
<comment type="caution">
    <text evidence="2">The sequence shown here is derived from an EMBL/GenBank/DDBJ whole genome shotgun (WGS) entry which is preliminary data.</text>
</comment>
<reference evidence="2" key="1">
    <citation type="journal article" date="2021" name="Front. Microbiol.">
        <title>Comprehensive Comparative Genomics and Phenotyping of Methylobacterium Species.</title>
        <authorList>
            <person name="Alessa O."/>
            <person name="Ogura Y."/>
            <person name="Fujitani Y."/>
            <person name="Takami H."/>
            <person name="Hayashi T."/>
            <person name="Sahin N."/>
            <person name="Tani A."/>
        </authorList>
    </citation>
    <scope>NUCLEOTIDE SEQUENCE</scope>
    <source>
        <strain evidence="2">NBRC 15686</strain>
    </source>
</reference>
<organism evidence="2 3">
    <name type="scientific">Methylorubrum aminovorans</name>
    <dbReference type="NCBI Taxonomy" id="269069"/>
    <lineage>
        <taxon>Bacteria</taxon>
        <taxon>Pseudomonadati</taxon>
        <taxon>Pseudomonadota</taxon>
        <taxon>Alphaproteobacteria</taxon>
        <taxon>Hyphomicrobiales</taxon>
        <taxon>Methylobacteriaceae</taxon>
        <taxon>Methylorubrum</taxon>
    </lineage>
</organism>
<evidence type="ECO:0000256" key="1">
    <source>
        <dbReference type="SAM" id="MobiDB-lite"/>
    </source>
</evidence>
<evidence type="ECO:0000313" key="2">
    <source>
        <dbReference type="EMBL" id="GJE64365.1"/>
    </source>
</evidence>
<protein>
    <submittedName>
        <fullName evidence="2">Uncharacterized protein</fullName>
    </submittedName>
</protein>
<name>A0ABQ4UDX9_9HYPH</name>
<feature type="region of interest" description="Disordered" evidence="1">
    <location>
        <begin position="117"/>
        <end position="192"/>
    </location>
</feature>